<dbReference type="Pfam" id="PF01880">
    <property type="entry name" value="Desulfoferrodox"/>
    <property type="match status" value="1"/>
</dbReference>
<dbReference type="PANTHER" id="PTHR36541:SF1">
    <property type="entry name" value="SUPEROXIDE REDUCTASE-RELATED"/>
    <property type="match status" value="1"/>
</dbReference>
<comment type="similarity">
    <text evidence="1">Belongs to the desulfoferrodoxin family.</text>
</comment>
<dbReference type="InterPro" id="IPR036073">
    <property type="entry name" value="Desulfoferrodoxin_Fe-bd_dom_sf"/>
</dbReference>
<name>B7CDF0_9FIRM</name>
<dbReference type="Gene3D" id="2.60.40.730">
    <property type="entry name" value="SOR catalytic domain"/>
    <property type="match status" value="1"/>
</dbReference>
<dbReference type="Proteomes" id="UP000004315">
    <property type="component" value="Unassembled WGS sequence"/>
</dbReference>
<dbReference type="eggNOG" id="COG2033">
    <property type="taxonomic scope" value="Bacteria"/>
</dbReference>
<evidence type="ECO:0000256" key="3">
    <source>
        <dbReference type="ARBA" id="ARBA00022723"/>
    </source>
</evidence>
<keyword evidence="4" id="KW-0249">Electron transport</keyword>
<keyword evidence="8" id="KW-1185">Reference proteome</keyword>
<reference evidence="7 8" key="2">
    <citation type="submission" date="2008-11" db="EMBL/GenBank/DDBJ databases">
        <title>Draft genome sequence of Eubacterium biforme (DSM 3989).</title>
        <authorList>
            <person name="Sudarsanam P."/>
            <person name="Ley R."/>
            <person name="Guruge J."/>
            <person name="Turnbaugh P.J."/>
            <person name="Mahowald M."/>
            <person name="Liep D."/>
            <person name="Gordon J."/>
        </authorList>
    </citation>
    <scope>NUCLEOTIDE SEQUENCE [LARGE SCALE GENOMIC DNA]</scope>
    <source>
        <strain evidence="7 8">DSM 3989</strain>
    </source>
</reference>
<dbReference type="SUPFAM" id="SSF49367">
    <property type="entry name" value="Superoxide reductase-like"/>
    <property type="match status" value="1"/>
</dbReference>
<keyword evidence="3" id="KW-0479">Metal-binding</keyword>
<sequence length="145" mass="16406">MSISIEYFNDVWHNVNRRTGGILMKIFKNLENGSVVEGLLMDVVPNGYRELKAGEVDAAQEKHVPQVSVEDNKLKVVVGSVEHPMLEAHYITNIWVEYSDGTVDRAGLVPGMKPEYVFDPKGRTGKVTVYEYCNLHGLWKNEIEL</sequence>
<evidence type="ECO:0000256" key="2">
    <source>
        <dbReference type="ARBA" id="ARBA00022448"/>
    </source>
</evidence>
<dbReference type="PANTHER" id="PTHR36541">
    <property type="entry name" value="SUPEROXIDE REDUCTASE-RELATED"/>
    <property type="match status" value="1"/>
</dbReference>
<dbReference type="GO" id="GO:0016491">
    <property type="term" value="F:oxidoreductase activity"/>
    <property type="evidence" value="ECO:0007669"/>
    <property type="project" value="InterPro"/>
</dbReference>
<accession>B7CDF0</accession>
<evidence type="ECO:0000313" key="7">
    <source>
        <dbReference type="EMBL" id="EEC89205.1"/>
    </source>
</evidence>
<dbReference type="HOGENOM" id="CLU_118960_1_0_9"/>
<proteinExistence type="inferred from homology"/>
<dbReference type="STRING" id="518637.EUBIFOR_02233"/>
<feature type="domain" description="Desulfoferrodoxin ferrous iron-binding" evidence="6">
    <location>
        <begin position="56"/>
        <end position="142"/>
    </location>
</feature>
<evidence type="ECO:0000256" key="4">
    <source>
        <dbReference type="ARBA" id="ARBA00022982"/>
    </source>
</evidence>
<reference evidence="7 8" key="1">
    <citation type="submission" date="2008-10" db="EMBL/GenBank/DDBJ databases">
        <authorList>
            <person name="Fulton L."/>
            <person name="Clifton S."/>
            <person name="Fulton B."/>
            <person name="Xu J."/>
            <person name="Minx P."/>
            <person name="Pepin K.H."/>
            <person name="Johnson M."/>
            <person name="Bhonagiri V."/>
            <person name="Nash W.E."/>
            <person name="Mardis E.R."/>
            <person name="Wilson R.K."/>
        </authorList>
    </citation>
    <scope>NUCLEOTIDE SEQUENCE [LARGE SCALE GENOMIC DNA]</scope>
    <source>
        <strain evidence="7 8">DSM 3989</strain>
    </source>
</reference>
<dbReference type="GO" id="GO:0005506">
    <property type="term" value="F:iron ion binding"/>
    <property type="evidence" value="ECO:0007669"/>
    <property type="project" value="InterPro"/>
</dbReference>
<evidence type="ECO:0000256" key="1">
    <source>
        <dbReference type="ARBA" id="ARBA00005941"/>
    </source>
</evidence>
<protein>
    <submittedName>
        <fullName evidence="7">Putative superoxide reductase</fullName>
    </submittedName>
</protein>
<evidence type="ECO:0000259" key="6">
    <source>
        <dbReference type="Pfam" id="PF01880"/>
    </source>
</evidence>
<comment type="caution">
    <text evidence="7">The sequence shown here is derived from an EMBL/GenBank/DDBJ whole genome shotgun (WGS) entry which is preliminary data.</text>
</comment>
<dbReference type="InterPro" id="IPR051233">
    <property type="entry name" value="Desulfoferrodoxin_SOR"/>
</dbReference>
<dbReference type="AlphaFoldDB" id="B7CDF0"/>
<dbReference type="InterPro" id="IPR002742">
    <property type="entry name" value="Desulfoferrodoxin_Fe-bd_dom"/>
</dbReference>
<evidence type="ECO:0000313" key="8">
    <source>
        <dbReference type="Proteomes" id="UP000004315"/>
    </source>
</evidence>
<keyword evidence="2" id="KW-0813">Transport</keyword>
<gene>
    <name evidence="7" type="ORF">EUBIFOR_02233</name>
</gene>
<keyword evidence="5" id="KW-0408">Iron</keyword>
<evidence type="ECO:0000256" key="5">
    <source>
        <dbReference type="ARBA" id="ARBA00023004"/>
    </source>
</evidence>
<dbReference type="EMBL" id="ABYT01000114">
    <property type="protein sequence ID" value="EEC89205.1"/>
    <property type="molecule type" value="Genomic_DNA"/>
</dbReference>
<organism evidence="7 8">
    <name type="scientific">Holdemanella biformis DSM 3989</name>
    <dbReference type="NCBI Taxonomy" id="518637"/>
    <lineage>
        <taxon>Bacteria</taxon>
        <taxon>Bacillati</taxon>
        <taxon>Bacillota</taxon>
        <taxon>Erysipelotrichia</taxon>
        <taxon>Erysipelotrichales</taxon>
        <taxon>Erysipelotrichaceae</taxon>
        <taxon>Holdemanella</taxon>
    </lineage>
</organism>